<keyword evidence="3" id="KW-0106">Calcium</keyword>
<evidence type="ECO:0000256" key="4">
    <source>
        <dbReference type="SAM" id="MobiDB-lite"/>
    </source>
</evidence>
<dbReference type="InterPro" id="IPR008958">
    <property type="entry name" value="Transglutaminase_C"/>
</dbReference>
<feature type="active site" evidence="2">
    <location>
        <position position="409"/>
    </location>
</feature>
<dbReference type="Pfam" id="PF00927">
    <property type="entry name" value="Transglut_C"/>
    <property type="match status" value="2"/>
</dbReference>
<dbReference type="SUPFAM" id="SSF54001">
    <property type="entry name" value="Cysteine proteinases"/>
    <property type="match status" value="1"/>
</dbReference>
<dbReference type="InterPro" id="IPR036985">
    <property type="entry name" value="Transglutaminase-like_sf"/>
</dbReference>
<dbReference type="InterPro" id="IPR023608">
    <property type="entry name" value="Transglutaminase_animal"/>
</dbReference>
<dbReference type="Pfam" id="PF00868">
    <property type="entry name" value="Transglut_N"/>
    <property type="match status" value="1"/>
</dbReference>
<feature type="region of interest" description="Disordered" evidence="4">
    <location>
        <begin position="44"/>
        <end position="71"/>
    </location>
</feature>
<feature type="active site" evidence="2">
    <location>
        <position position="350"/>
    </location>
</feature>
<dbReference type="InterPro" id="IPR050779">
    <property type="entry name" value="Transglutaminase"/>
</dbReference>
<feature type="domain" description="Transglutaminase-like" evidence="5">
    <location>
        <begin position="342"/>
        <end position="435"/>
    </location>
</feature>
<protein>
    <recommendedName>
        <fullName evidence="5">Transglutaminase-like domain-containing protein</fullName>
    </recommendedName>
</protein>
<accession>A0A9D4L232</accession>
<evidence type="ECO:0000313" key="7">
    <source>
        <dbReference type="Proteomes" id="UP000828390"/>
    </source>
</evidence>
<dbReference type="InterPro" id="IPR014756">
    <property type="entry name" value="Ig_E-set"/>
</dbReference>
<dbReference type="InterPro" id="IPR002931">
    <property type="entry name" value="Transglutaminase-like"/>
</dbReference>
<feature type="active site" evidence="2">
    <location>
        <position position="432"/>
    </location>
</feature>
<comment type="cofactor">
    <cofactor evidence="3">
        <name>Ca(2+)</name>
        <dbReference type="ChEBI" id="CHEBI:29108"/>
    </cofactor>
    <text evidence="3">Binds 1 Ca(2+) ion per subunit.</text>
</comment>
<dbReference type="SUPFAM" id="SSF49309">
    <property type="entry name" value="Transglutaminase, two C-terminal domains"/>
    <property type="match status" value="2"/>
</dbReference>
<sequence>MGRRNLNNRRVRRSRGRRGRGLTWSLNMELSALGRRFVSVNGNRPSWLPGGSDDRDSEPDTDETAPDKSAPEVLSVAAVNLDIRSNVQRHHTAEFDITDAAVYDEREFLVARRGQPFTMIITFNRKYDPGADDLRFVFQFGSRPLPTKGTHVEFILSADDVKGEWGGWITGEAENALTVEITTPPTAFVGKWSMKIDVVKRSDTSINVYRYEHKDPIYVLFNPWCKEDGVFMKDEHLLNEYILNETGKIYSGSHKRISPKPWVFGQFTGDVLDCCLYLLDKSVKDQARGDPVVVSRAISKQVNCPDDDGVLEGNWSGKYTDGTSPLDWTGSVAILEQFYKTKTTVKFGQCWVFSGLVTTVCRALGIPARSVTNFASAHDTDGSITIDSHYDAEGNPLKEYDDDSVWNFHVWNDVWMSRPDLPAGYGGWQAIDATPQETSEGVYCMGPMSLRAIKEGNVNLPYDGPFVFAEVNADKVVWILGKDGAMERKQVEKNSVGKFISTKRAFGRATWREMLHGDPDREDVTNQYKFEEGSEEERAAIRQASKFSKRTDVYETTAEDVKLSVVSDPDTFMGNDIKLTVTLENTGQERRTCNGTLVLGSMYYTGVFHRELLSRKINAVELVPGQTKSMEYSVPATQYLDDLADHCLCKISCVCIVKETRQHCVIQDELRLRKPHLNIKAPDAVKVGDSFSVEVSFENPLPVTLTQCELRVEGPGIQKPVVYAQNNIDAKKTFLGTFKMTPVKVGAKEIVVYFNCRQISAITTSHPVTVA</sequence>
<evidence type="ECO:0000259" key="5">
    <source>
        <dbReference type="SMART" id="SM00460"/>
    </source>
</evidence>
<reference evidence="6" key="1">
    <citation type="journal article" date="2019" name="bioRxiv">
        <title>The Genome of the Zebra Mussel, Dreissena polymorpha: A Resource for Invasive Species Research.</title>
        <authorList>
            <person name="McCartney M.A."/>
            <person name="Auch B."/>
            <person name="Kono T."/>
            <person name="Mallez S."/>
            <person name="Zhang Y."/>
            <person name="Obille A."/>
            <person name="Becker A."/>
            <person name="Abrahante J.E."/>
            <person name="Garbe J."/>
            <person name="Badalamenti J.P."/>
            <person name="Herman A."/>
            <person name="Mangelson H."/>
            <person name="Liachko I."/>
            <person name="Sullivan S."/>
            <person name="Sone E.D."/>
            <person name="Koren S."/>
            <person name="Silverstein K.A.T."/>
            <person name="Beckman K.B."/>
            <person name="Gohl D.M."/>
        </authorList>
    </citation>
    <scope>NUCLEOTIDE SEQUENCE</scope>
    <source>
        <strain evidence="6">Duluth1</strain>
        <tissue evidence="6">Whole animal</tissue>
    </source>
</reference>
<reference evidence="6" key="2">
    <citation type="submission" date="2020-11" db="EMBL/GenBank/DDBJ databases">
        <authorList>
            <person name="McCartney M.A."/>
            <person name="Auch B."/>
            <person name="Kono T."/>
            <person name="Mallez S."/>
            <person name="Becker A."/>
            <person name="Gohl D.M."/>
            <person name="Silverstein K.A.T."/>
            <person name="Koren S."/>
            <person name="Bechman K.B."/>
            <person name="Herman A."/>
            <person name="Abrahante J.E."/>
            <person name="Garbe J."/>
        </authorList>
    </citation>
    <scope>NUCLEOTIDE SEQUENCE</scope>
    <source>
        <strain evidence="6">Duluth1</strain>
        <tissue evidence="6">Whole animal</tissue>
    </source>
</reference>
<dbReference type="OrthoDB" id="437511at2759"/>
<dbReference type="Proteomes" id="UP000828390">
    <property type="component" value="Unassembled WGS sequence"/>
</dbReference>
<comment type="caution">
    <text evidence="6">The sequence shown here is derived from an EMBL/GenBank/DDBJ whole genome shotgun (WGS) entry which is preliminary data.</text>
</comment>
<feature type="binding site" evidence="3">
    <location>
        <position position="532"/>
    </location>
    <ligand>
        <name>Ca(2+)</name>
        <dbReference type="ChEBI" id="CHEBI:29108"/>
    </ligand>
</feature>
<comment type="similarity">
    <text evidence="1">Belongs to the transglutaminase superfamily. Transglutaminase family.</text>
</comment>
<keyword evidence="3" id="KW-0479">Metal-binding</keyword>
<gene>
    <name evidence="6" type="ORF">DPMN_092278</name>
</gene>
<evidence type="ECO:0000313" key="6">
    <source>
        <dbReference type="EMBL" id="KAH3849874.1"/>
    </source>
</evidence>
<proteinExistence type="inferred from homology"/>
<feature type="binding site" evidence="3">
    <location>
        <position position="474"/>
    </location>
    <ligand>
        <name>Ca(2+)</name>
        <dbReference type="ChEBI" id="CHEBI:29108"/>
    </ligand>
</feature>
<dbReference type="InterPro" id="IPR036238">
    <property type="entry name" value="Transglutaminase_C_sf"/>
</dbReference>
<dbReference type="InterPro" id="IPR001102">
    <property type="entry name" value="Transglutaminase_N"/>
</dbReference>
<organism evidence="6 7">
    <name type="scientific">Dreissena polymorpha</name>
    <name type="common">Zebra mussel</name>
    <name type="synonym">Mytilus polymorpha</name>
    <dbReference type="NCBI Taxonomy" id="45954"/>
    <lineage>
        <taxon>Eukaryota</taxon>
        <taxon>Metazoa</taxon>
        <taxon>Spiralia</taxon>
        <taxon>Lophotrochozoa</taxon>
        <taxon>Mollusca</taxon>
        <taxon>Bivalvia</taxon>
        <taxon>Autobranchia</taxon>
        <taxon>Heteroconchia</taxon>
        <taxon>Euheterodonta</taxon>
        <taxon>Imparidentia</taxon>
        <taxon>Neoheterodontei</taxon>
        <taxon>Myida</taxon>
        <taxon>Dreissenoidea</taxon>
        <taxon>Dreissenidae</taxon>
        <taxon>Dreissena</taxon>
    </lineage>
</organism>
<dbReference type="GO" id="GO:0046872">
    <property type="term" value="F:metal ion binding"/>
    <property type="evidence" value="ECO:0007669"/>
    <property type="project" value="UniProtKB-KW"/>
</dbReference>
<dbReference type="PANTHER" id="PTHR11590">
    <property type="entry name" value="PROTEIN-GLUTAMINE GAMMA-GLUTAMYLTRANSFERASE"/>
    <property type="match status" value="1"/>
</dbReference>
<dbReference type="Gene3D" id="3.90.260.10">
    <property type="entry name" value="Transglutaminase-like"/>
    <property type="match status" value="1"/>
</dbReference>
<dbReference type="Pfam" id="PF01841">
    <property type="entry name" value="Transglut_core"/>
    <property type="match status" value="1"/>
</dbReference>
<dbReference type="SUPFAM" id="SSF81296">
    <property type="entry name" value="E set domains"/>
    <property type="match status" value="1"/>
</dbReference>
<dbReference type="Gene3D" id="2.60.40.10">
    <property type="entry name" value="Immunoglobulins"/>
    <property type="match status" value="3"/>
</dbReference>
<evidence type="ECO:0000256" key="2">
    <source>
        <dbReference type="PIRSR" id="PIRSR000459-1"/>
    </source>
</evidence>
<dbReference type="FunFam" id="2.60.40.10:FF:000090">
    <property type="entry name" value="Protein-glutamine gamma-glutamyltransferase 2"/>
    <property type="match status" value="1"/>
</dbReference>
<dbReference type="GO" id="GO:0003810">
    <property type="term" value="F:protein-glutamine gamma-glutamyltransferase activity"/>
    <property type="evidence" value="ECO:0007669"/>
    <property type="project" value="InterPro"/>
</dbReference>
<dbReference type="AlphaFoldDB" id="A0A9D4L232"/>
<dbReference type="InterPro" id="IPR013783">
    <property type="entry name" value="Ig-like_fold"/>
</dbReference>
<dbReference type="SMART" id="SM00460">
    <property type="entry name" value="TGc"/>
    <property type="match status" value="1"/>
</dbReference>
<name>A0A9D4L232_DREPO</name>
<dbReference type="InterPro" id="IPR038765">
    <property type="entry name" value="Papain-like_cys_pep_sf"/>
</dbReference>
<dbReference type="PANTHER" id="PTHR11590:SF40">
    <property type="entry name" value="HEMOCYTE PROTEIN-GLUTAMINE GAMMA-GLUTAMYLTRANSFERASE-LIKE PROTEIN"/>
    <property type="match status" value="1"/>
</dbReference>
<feature type="binding site" evidence="3">
    <location>
        <position position="537"/>
    </location>
    <ligand>
        <name>Ca(2+)</name>
        <dbReference type="ChEBI" id="CHEBI:29108"/>
    </ligand>
</feature>
<evidence type="ECO:0000256" key="1">
    <source>
        <dbReference type="ARBA" id="ARBA00005968"/>
    </source>
</evidence>
<feature type="compositionally biased region" description="Acidic residues" evidence="4">
    <location>
        <begin position="55"/>
        <end position="64"/>
    </location>
</feature>
<dbReference type="EMBL" id="JAIWYP010000003">
    <property type="protein sequence ID" value="KAH3849874.1"/>
    <property type="molecule type" value="Genomic_DNA"/>
</dbReference>
<evidence type="ECO:0000256" key="3">
    <source>
        <dbReference type="PIRSR" id="PIRSR000459-2"/>
    </source>
</evidence>
<dbReference type="PIRSF" id="PIRSF000459">
    <property type="entry name" value="TGM_EBP42"/>
    <property type="match status" value="1"/>
</dbReference>
<feature type="binding site" evidence="3">
    <location>
        <position position="472"/>
    </location>
    <ligand>
        <name>Ca(2+)</name>
        <dbReference type="ChEBI" id="CHEBI:29108"/>
    </ligand>
</feature>
<keyword evidence="7" id="KW-1185">Reference proteome</keyword>
<dbReference type="FunFam" id="3.90.260.10:FF:000002">
    <property type="entry name" value="Erythrocyte membrane protein band 4.2"/>
    <property type="match status" value="1"/>
</dbReference>